<accession>A0A2K1FQF5</accession>
<accession>A0A060DSL6</accession>
<dbReference type="Proteomes" id="UP000236268">
    <property type="component" value="Unassembled WGS sequence"/>
</dbReference>
<keyword evidence="2" id="KW-0614">Plasmid</keyword>
<protein>
    <submittedName>
        <fullName evidence="3">Nuclear transport factor 2 family protein</fullName>
    </submittedName>
</protein>
<dbReference type="InterPro" id="IPR037401">
    <property type="entry name" value="SnoaL-like"/>
</dbReference>
<dbReference type="EMBL" id="CP007796">
    <property type="protein sequence ID" value="AIB15787.1"/>
    <property type="molecule type" value="Genomic_DNA"/>
</dbReference>
<evidence type="ECO:0000313" key="2">
    <source>
        <dbReference type="EMBL" id="AIB15787.1"/>
    </source>
</evidence>
<sequence>MTTSAAKTFDFDDLKRAIEDSDADTLVQFYADDAEMIIVDRNRPPSSPMTLSGKEAIAAFWRDVCSRNMTHRVGREVVGADRAAFVEECAYPDGCHVISSMTLDLRDGRIAKHLTVQAWDEVSCATGRAS</sequence>
<dbReference type="OrthoDB" id="8087138at2"/>
<reference evidence="3 5" key="2">
    <citation type="submission" date="2018-01" db="EMBL/GenBank/DDBJ databases">
        <title>Whole genome sequence of Azospirillum brasilense REC3 isolated from strawberry roots.</title>
        <authorList>
            <person name="Fontana C.A."/>
            <person name="Salazar S.M."/>
            <person name="Bassi D."/>
            <person name="Puglisi E."/>
            <person name="Lovaisa N.C."/>
            <person name="Toffoli L.M."/>
            <person name="Pedraza R."/>
            <person name="Cocconcelli P.S."/>
        </authorList>
    </citation>
    <scope>NUCLEOTIDE SEQUENCE [LARGE SCALE GENOMIC DNA]</scope>
    <source>
        <strain evidence="3 5">REC3</strain>
        <plasmid evidence="3">p58unnamed</plasmid>
    </source>
</reference>
<name>A0A060DSL6_9PROT</name>
<evidence type="ECO:0000259" key="1">
    <source>
        <dbReference type="Pfam" id="PF12680"/>
    </source>
</evidence>
<evidence type="ECO:0000313" key="3">
    <source>
        <dbReference type="EMBL" id="PNQ94757.1"/>
    </source>
</evidence>
<dbReference type="Gene3D" id="3.10.450.50">
    <property type="match status" value="1"/>
</dbReference>
<dbReference type="InterPro" id="IPR032710">
    <property type="entry name" value="NTF2-like_dom_sf"/>
</dbReference>
<geneLocation type="plasmid" evidence="2 4">
    <name>AbAZ39_p3</name>
</geneLocation>
<dbReference type="EMBL" id="POWG01000084">
    <property type="protein sequence ID" value="PNQ94757.1"/>
    <property type="molecule type" value="Genomic_DNA"/>
</dbReference>
<feature type="domain" description="SnoaL-like" evidence="1">
    <location>
        <begin position="16"/>
        <end position="113"/>
    </location>
</feature>
<evidence type="ECO:0000313" key="5">
    <source>
        <dbReference type="Proteomes" id="UP000236268"/>
    </source>
</evidence>
<dbReference type="RefSeq" id="WP_040137525.1">
    <property type="nucleotide sequence ID" value="NZ_CP007796.1"/>
</dbReference>
<evidence type="ECO:0000313" key="4">
    <source>
        <dbReference type="Proteomes" id="UP000027186"/>
    </source>
</evidence>
<proteinExistence type="predicted"/>
<dbReference type="Pfam" id="PF12680">
    <property type="entry name" value="SnoaL_2"/>
    <property type="match status" value="1"/>
</dbReference>
<dbReference type="KEGG" id="abq:ABAZ39_28405"/>
<dbReference type="Proteomes" id="UP000027186">
    <property type="component" value="Plasmid AbAZ39_p3"/>
</dbReference>
<organism evidence="2 4">
    <name type="scientific">Azospirillum argentinense</name>
    <dbReference type="NCBI Taxonomy" id="2970906"/>
    <lineage>
        <taxon>Bacteria</taxon>
        <taxon>Pseudomonadati</taxon>
        <taxon>Pseudomonadota</taxon>
        <taxon>Alphaproteobacteria</taxon>
        <taxon>Rhodospirillales</taxon>
        <taxon>Azospirillaceae</taxon>
        <taxon>Azospirillum</taxon>
    </lineage>
</organism>
<geneLocation type="plasmid" evidence="3">
    <name>p58unnamed</name>
</geneLocation>
<dbReference type="SUPFAM" id="SSF54427">
    <property type="entry name" value="NTF2-like"/>
    <property type="match status" value="1"/>
</dbReference>
<gene>
    <name evidence="2" type="ORF">ABAZ39_28405</name>
    <name evidence="3" type="ORF">C1S70_32555</name>
</gene>
<dbReference type="AlphaFoldDB" id="A0A060DSL6"/>
<reference evidence="2 4" key="1">
    <citation type="journal article" date="2014" name="Genome Announc.">
        <title>Complete Genome Sequence of the Model Rhizosphere Strain Azospirillum brasilense Az39, Successfully Applied in Agriculture.</title>
        <authorList>
            <person name="Rivera D."/>
            <person name="Revale S."/>
            <person name="Molina R."/>
            <person name="Gualpa J."/>
            <person name="Puente M."/>
            <person name="Maroniche G."/>
            <person name="Paris G."/>
            <person name="Baker D."/>
            <person name="Clavijo B."/>
            <person name="McLay K."/>
            <person name="Spaepen S."/>
            <person name="Perticari A."/>
            <person name="Vazquez M."/>
            <person name="Wisniewski-Dye F."/>
            <person name="Watkins C."/>
            <person name="Martinez-Abarca F."/>
            <person name="Vanderleyden J."/>
            <person name="Cassan F."/>
        </authorList>
    </citation>
    <scope>NUCLEOTIDE SEQUENCE [LARGE SCALE GENOMIC DNA]</scope>
    <source>
        <strain evidence="2 4">Az39</strain>
        <plasmid evidence="2">AbAZ39_p3</plasmid>
    </source>
</reference>